<gene>
    <name evidence="8" type="ORF">SAMN04489757_10260</name>
</gene>
<feature type="transmembrane region" description="Helical" evidence="6">
    <location>
        <begin position="338"/>
        <end position="362"/>
    </location>
</feature>
<keyword evidence="4 8" id="KW-0418">Kinase</keyword>
<dbReference type="SMART" id="SM00304">
    <property type="entry name" value="HAMP"/>
    <property type="match status" value="1"/>
</dbReference>
<keyword evidence="6" id="KW-0812">Transmembrane</keyword>
<dbReference type="InterPro" id="IPR036890">
    <property type="entry name" value="HATPase_C_sf"/>
</dbReference>
<dbReference type="Pfam" id="PF00672">
    <property type="entry name" value="HAMP"/>
    <property type="match status" value="1"/>
</dbReference>
<keyword evidence="2" id="KW-0597">Phosphoprotein</keyword>
<dbReference type="PANTHER" id="PTHR34220">
    <property type="entry name" value="SENSOR HISTIDINE KINASE YPDA"/>
    <property type="match status" value="1"/>
</dbReference>
<dbReference type="Gene3D" id="3.30.565.10">
    <property type="entry name" value="Histidine kinase-like ATPase, C-terminal domain"/>
    <property type="match status" value="1"/>
</dbReference>
<evidence type="ECO:0000259" key="7">
    <source>
        <dbReference type="PROSITE" id="PS50885"/>
    </source>
</evidence>
<accession>A0A1I5C246</accession>
<dbReference type="Gene3D" id="6.10.340.10">
    <property type="match status" value="1"/>
</dbReference>
<sequence>MKEHKFWFLKQKLNNKFTFTIGIIVVIPVSIIFLILFQNMKDNIIQQALNNLKYNMNQNHSVIQKTVDLCNMSTQVFLNYQNLNEFLIELEDGTDIETSELVNFYKEDIGMLERLVNSNPYLYQIRVYANNNSFSEMMPILYRKERMEQLKWAKEFSTGEWQFDYKDELFAQTVNSSEHTMALITSIEDYERGKIGVIEVAVRMDTIFPEIFQTNNDEWACFIDKNGKIYSQGRNSIDGNNQNLNFQDVNSQDANSQNKSSQNMNYHSGNRNNKWEKMKEEIVNQLEYTKQEETYISAKIAGERVAIGIMPVKELSGYVIRLVSMEKTLNNLSKERNLYFLGLTIAFIVLGFFINIIVKALLHRFYKTLSTIRKIQEGDLEARVDQPGTDEMGELGTNINVMLDTIQKLMEENINRELLMKNSEIRALQNQINAHFIYNVLESIKMMAEIDEKYEISDAVTSLGKLLRYGMKWNTKNVTVGQEIDYIKNYLDLINLRFDYRINLALTIPDMIYVQQIPKMSLQPIIENAIYHGIEELAEDSSIYIKAVMEDSDYVIEITDSGRGMTEEKVREIQKKICGEIDVGGGSGNGIGLKNVQDRIQMAFGMKYGISVVSKLHCYTKVIIKLPITYREVLKGEETADC</sequence>
<dbReference type="CDD" id="cd06225">
    <property type="entry name" value="HAMP"/>
    <property type="match status" value="1"/>
</dbReference>
<evidence type="ECO:0000256" key="4">
    <source>
        <dbReference type="ARBA" id="ARBA00022777"/>
    </source>
</evidence>
<dbReference type="GO" id="GO:0016020">
    <property type="term" value="C:membrane"/>
    <property type="evidence" value="ECO:0007669"/>
    <property type="project" value="UniProtKB-SubCell"/>
</dbReference>
<dbReference type="AlphaFoldDB" id="A0A1I5C246"/>
<reference evidence="8 9" key="1">
    <citation type="submission" date="2016-10" db="EMBL/GenBank/DDBJ databases">
        <authorList>
            <person name="de Groot N.N."/>
        </authorList>
    </citation>
    <scope>NUCLEOTIDE SEQUENCE [LARGE SCALE GENOMIC DNA]</scope>
    <source>
        <strain evidence="8 9">DSM 1283</strain>
    </source>
</reference>
<dbReference type="InterPro" id="IPR003660">
    <property type="entry name" value="HAMP_dom"/>
</dbReference>
<dbReference type="GO" id="GO:0000155">
    <property type="term" value="F:phosphorelay sensor kinase activity"/>
    <property type="evidence" value="ECO:0007669"/>
    <property type="project" value="InterPro"/>
</dbReference>
<dbReference type="SUPFAM" id="SSF55874">
    <property type="entry name" value="ATPase domain of HSP90 chaperone/DNA topoisomerase II/histidine kinase"/>
    <property type="match status" value="1"/>
</dbReference>
<feature type="domain" description="HAMP" evidence="7">
    <location>
        <begin position="359"/>
        <end position="411"/>
    </location>
</feature>
<dbReference type="Pfam" id="PF06580">
    <property type="entry name" value="His_kinase"/>
    <property type="match status" value="1"/>
</dbReference>
<keyword evidence="6" id="KW-0472">Membrane</keyword>
<feature type="transmembrane region" description="Helical" evidence="6">
    <location>
        <begin position="17"/>
        <end position="37"/>
    </location>
</feature>
<dbReference type="OrthoDB" id="9809348at2"/>
<dbReference type="SUPFAM" id="SSF158472">
    <property type="entry name" value="HAMP domain-like"/>
    <property type="match status" value="1"/>
</dbReference>
<comment type="subcellular location">
    <subcellularLocation>
        <location evidence="1">Membrane</location>
    </subcellularLocation>
</comment>
<evidence type="ECO:0000313" key="9">
    <source>
        <dbReference type="Proteomes" id="UP000198806"/>
    </source>
</evidence>
<dbReference type="Pfam" id="PF02518">
    <property type="entry name" value="HATPase_c"/>
    <property type="match status" value="1"/>
</dbReference>
<name>A0A1I5C246_9FIRM</name>
<dbReference type="PROSITE" id="PS50885">
    <property type="entry name" value="HAMP"/>
    <property type="match status" value="1"/>
</dbReference>
<keyword evidence="6" id="KW-1133">Transmembrane helix</keyword>
<dbReference type="EMBL" id="FOWD01000002">
    <property type="protein sequence ID" value="SFN80731.1"/>
    <property type="molecule type" value="Genomic_DNA"/>
</dbReference>
<evidence type="ECO:0000256" key="3">
    <source>
        <dbReference type="ARBA" id="ARBA00022679"/>
    </source>
</evidence>
<organism evidence="8 9">
    <name type="scientific">Anaerocolumna aminovalerica</name>
    <dbReference type="NCBI Taxonomy" id="1527"/>
    <lineage>
        <taxon>Bacteria</taxon>
        <taxon>Bacillati</taxon>
        <taxon>Bacillota</taxon>
        <taxon>Clostridia</taxon>
        <taxon>Lachnospirales</taxon>
        <taxon>Lachnospiraceae</taxon>
        <taxon>Anaerocolumna</taxon>
    </lineage>
</organism>
<dbReference type="PANTHER" id="PTHR34220:SF7">
    <property type="entry name" value="SENSOR HISTIDINE KINASE YPDA"/>
    <property type="match status" value="1"/>
</dbReference>
<evidence type="ECO:0000313" key="8">
    <source>
        <dbReference type="EMBL" id="SFN80731.1"/>
    </source>
</evidence>
<dbReference type="RefSeq" id="WP_091683881.1">
    <property type="nucleotide sequence ID" value="NZ_BAABFM010000017.1"/>
</dbReference>
<dbReference type="STRING" id="1527.SAMN04489757_10260"/>
<evidence type="ECO:0000256" key="1">
    <source>
        <dbReference type="ARBA" id="ARBA00004370"/>
    </source>
</evidence>
<proteinExistence type="predicted"/>
<keyword evidence="3" id="KW-0808">Transferase</keyword>
<evidence type="ECO:0000256" key="2">
    <source>
        <dbReference type="ARBA" id="ARBA00022553"/>
    </source>
</evidence>
<evidence type="ECO:0000256" key="6">
    <source>
        <dbReference type="SAM" id="Phobius"/>
    </source>
</evidence>
<dbReference type="InterPro" id="IPR003594">
    <property type="entry name" value="HATPase_dom"/>
</dbReference>
<protein>
    <submittedName>
        <fullName evidence="8">Two-component system, sensor histidine kinase YesM</fullName>
    </submittedName>
</protein>
<dbReference type="InterPro" id="IPR050640">
    <property type="entry name" value="Bact_2-comp_sensor_kinase"/>
</dbReference>
<evidence type="ECO:0000256" key="5">
    <source>
        <dbReference type="SAM" id="MobiDB-lite"/>
    </source>
</evidence>
<keyword evidence="9" id="KW-1185">Reference proteome</keyword>
<feature type="region of interest" description="Disordered" evidence="5">
    <location>
        <begin position="241"/>
        <end position="271"/>
    </location>
</feature>
<dbReference type="InterPro" id="IPR010559">
    <property type="entry name" value="Sig_transdc_His_kin_internal"/>
</dbReference>
<dbReference type="SMART" id="SM00387">
    <property type="entry name" value="HATPase_c"/>
    <property type="match status" value="1"/>
</dbReference>
<dbReference type="Proteomes" id="UP000198806">
    <property type="component" value="Unassembled WGS sequence"/>
</dbReference>